<accession>A0A182TPZ2</accession>
<sequence>MSQMRSVLSIELLSTYDPSGDRDSPVTVSVWPRSRYSISFFRMSHTLISLSIPPDTTCSAVSLKHTAVTWYVLSNVLTTCRLRASQILIDASSDPDTISVGPRRAPLQLFTKCVWPFSLRMRVHVGTSHTPTTLSVAQV</sequence>
<evidence type="ECO:0000313" key="1">
    <source>
        <dbReference type="EnsemblMetazoa" id="AMEC006259-PA"/>
    </source>
</evidence>
<evidence type="ECO:0000313" key="2">
    <source>
        <dbReference type="Proteomes" id="UP000075902"/>
    </source>
</evidence>
<dbReference type="EnsemblMetazoa" id="AMEC006259-RA">
    <property type="protein sequence ID" value="AMEC006259-PA"/>
    <property type="gene ID" value="AMEC006259"/>
</dbReference>
<name>A0A182TPZ2_9DIPT</name>
<reference evidence="1" key="2">
    <citation type="submission" date="2020-05" db="UniProtKB">
        <authorList>
            <consortium name="EnsemblMetazoa"/>
        </authorList>
    </citation>
    <scope>IDENTIFICATION</scope>
    <source>
        <strain evidence="1">CM1001059</strain>
    </source>
</reference>
<protein>
    <submittedName>
        <fullName evidence="1">Uncharacterized protein</fullName>
    </submittedName>
</protein>
<dbReference type="AlphaFoldDB" id="A0A182TPZ2"/>
<organism evidence="1 2">
    <name type="scientific">Anopheles melas</name>
    <dbReference type="NCBI Taxonomy" id="34690"/>
    <lineage>
        <taxon>Eukaryota</taxon>
        <taxon>Metazoa</taxon>
        <taxon>Ecdysozoa</taxon>
        <taxon>Arthropoda</taxon>
        <taxon>Hexapoda</taxon>
        <taxon>Insecta</taxon>
        <taxon>Pterygota</taxon>
        <taxon>Neoptera</taxon>
        <taxon>Endopterygota</taxon>
        <taxon>Diptera</taxon>
        <taxon>Nematocera</taxon>
        <taxon>Culicoidea</taxon>
        <taxon>Culicidae</taxon>
        <taxon>Anophelinae</taxon>
        <taxon>Anopheles</taxon>
    </lineage>
</organism>
<keyword evidence="2" id="KW-1185">Reference proteome</keyword>
<dbReference type="VEuPathDB" id="VectorBase:AMEC006259"/>
<dbReference type="Proteomes" id="UP000075902">
    <property type="component" value="Unassembled WGS sequence"/>
</dbReference>
<reference evidence="2" key="1">
    <citation type="submission" date="2014-01" db="EMBL/GenBank/DDBJ databases">
        <title>The Genome Sequence of Anopheles melas CM1001059_A (V2).</title>
        <authorList>
            <consortium name="The Broad Institute Genomics Platform"/>
            <person name="Neafsey D.E."/>
            <person name="Besansky N."/>
            <person name="Howell P."/>
            <person name="Walton C."/>
            <person name="Young S.K."/>
            <person name="Zeng Q."/>
            <person name="Gargeya S."/>
            <person name="Fitzgerald M."/>
            <person name="Haas B."/>
            <person name="Abouelleil A."/>
            <person name="Allen A.W."/>
            <person name="Alvarado L."/>
            <person name="Arachchi H.M."/>
            <person name="Berlin A.M."/>
            <person name="Chapman S.B."/>
            <person name="Gainer-Dewar J."/>
            <person name="Goldberg J."/>
            <person name="Griggs A."/>
            <person name="Gujja S."/>
            <person name="Hansen M."/>
            <person name="Howarth C."/>
            <person name="Imamovic A."/>
            <person name="Ireland A."/>
            <person name="Larimer J."/>
            <person name="McCowan C."/>
            <person name="Murphy C."/>
            <person name="Pearson M."/>
            <person name="Poon T.W."/>
            <person name="Priest M."/>
            <person name="Roberts A."/>
            <person name="Saif S."/>
            <person name="Shea T."/>
            <person name="Sisk P."/>
            <person name="Sykes S."/>
            <person name="Wortman J."/>
            <person name="Nusbaum C."/>
            <person name="Birren B."/>
        </authorList>
    </citation>
    <scope>NUCLEOTIDE SEQUENCE [LARGE SCALE GENOMIC DNA]</scope>
    <source>
        <strain evidence="2">CM1001059</strain>
    </source>
</reference>
<proteinExistence type="predicted"/>